<sequence length="180" mass="19620">MMLVEETTVADAALPVAALGDFLRLGTGFDTDNMQEGLLRAFLRAALAAVEGRIGKILIARTFREDLAPPAALSALPLREVIAVTANGAPVDWQVQQGLRPRVTLRGWQTDQQLSVRYIAGMAADWETLPADIQQAVLMLAAHYYEYREDPDLDGACMPFGVSALTERYRTVRLGFGGAQ</sequence>
<dbReference type="NCBIfam" id="TIGR01560">
    <property type="entry name" value="put_DNA_pack"/>
    <property type="match status" value="1"/>
</dbReference>
<accession>A0A1W6NYM4</accession>
<name>A0A1W6NYM4_9RHOB</name>
<dbReference type="OrthoDB" id="8478788at2"/>
<evidence type="ECO:0000313" key="1">
    <source>
        <dbReference type="EMBL" id="ARO14271.1"/>
    </source>
</evidence>
<dbReference type="AlphaFoldDB" id="A0A1W6NYM4"/>
<dbReference type="RefSeq" id="WP_085785845.1">
    <property type="nucleotide sequence ID" value="NZ_CP019937.1"/>
</dbReference>
<gene>
    <name evidence="1" type="ORF">BVG79_00919</name>
</gene>
<proteinExistence type="predicted"/>
<dbReference type="Gene3D" id="1.10.3230.30">
    <property type="entry name" value="Phage gp6-like head-tail connector protein"/>
    <property type="match status" value="1"/>
</dbReference>
<dbReference type="KEGG" id="kro:BVG79_00919"/>
<dbReference type="STRING" id="92947.BVG79_00919"/>
<dbReference type="NCBIfam" id="TIGR02215">
    <property type="entry name" value="phage_chp_gp8"/>
    <property type="match status" value="1"/>
</dbReference>
<dbReference type="CDD" id="cd08054">
    <property type="entry name" value="gp6"/>
    <property type="match status" value="1"/>
</dbReference>
<protein>
    <recommendedName>
        <fullName evidence="3">Phage gp6-like head-tail connector protein</fullName>
    </recommendedName>
</protein>
<dbReference type="InterPro" id="IPR006450">
    <property type="entry name" value="Phage_HK97_gp6-like"/>
</dbReference>
<dbReference type="InterPro" id="IPR011738">
    <property type="entry name" value="Phage_CHP"/>
</dbReference>
<dbReference type="Proteomes" id="UP000242447">
    <property type="component" value="Chromosome"/>
</dbReference>
<evidence type="ECO:0008006" key="3">
    <source>
        <dbReference type="Google" id="ProtNLM"/>
    </source>
</evidence>
<dbReference type="EMBL" id="CP019937">
    <property type="protein sequence ID" value="ARO14271.1"/>
    <property type="molecule type" value="Genomic_DNA"/>
</dbReference>
<reference evidence="1 2" key="1">
    <citation type="submission" date="2017-02" db="EMBL/GenBank/DDBJ databases">
        <title>Ketogulonicigenium robustum SPU B003 Genome sequencing and assembly.</title>
        <authorList>
            <person name="Li Y."/>
            <person name="Liu L."/>
            <person name="Wang C."/>
            <person name="Zhang M."/>
            <person name="Zhang T."/>
            <person name="Zhang Y."/>
        </authorList>
    </citation>
    <scope>NUCLEOTIDE SEQUENCE [LARGE SCALE GENOMIC DNA]</scope>
    <source>
        <strain evidence="1 2">SPU_B003</strain>
    </source>
</reference>
<organism evidence="1 2">
    <name type="scientific">Ketogulonicigenium robustum</name>
    <dbReference type="NCBI Taxonomy" id="92947"/>
    <lineage>
        <taxon>Bacteria</taxon>
        <taxon>Pseudomonadati</taxon>
        <taxon>Pseudomonadota</taxon>
        <taxon>Alphaproteobacteria</taxon>
        <taxon>Rhodobacterales</taxon>
        <taxon>Roseobacteraceae</taxon>
        <taxon>Ketogulonicigenium</taxon>
    </lineage>
</organism>
<evidence type="ECO:0000313" key="2">
    <source>
        <dbReference type="Proteomes" id="UP000242447"/>
    </source>
</evidence>
<keyword evidence="2" id="KW-1185">Reference proteome</keyword>